<feature type="domain" description="UBX" evidence="3">
    <location>
        <begin position="198"/>
        <end position="279"/>
    </location>
</feature>
<dbReference type="InterPro" id="IPR001012">
    <property type="entry name" value="UBX_dom"/>
</dbReference>
<dbReference type="PROSITE" id="PS50033">
    <property type="entry name" value="UBX"/>
    <property type="match status" value="1"/>
</dbReference>
<dbReference type="PANTHER" id="PTHR23322">
    <property type="entry name" value="FAS-ASSOCIATED PROTEIN"/>
    <property type="match status" value="1"/>
</dbReference>
<dbReference type="InterPro" id="IPR050730">
    <property type="entry name" value="UBX_domain-protein"/>
</dbReference>
<feature type="compositionally biased region" description="Low complexity" evidence="2">
    <location>
        <begin position="18"/>
        <end position="78"/>
    </location>
</feature>
<evidence type="ECO:0000313" key="5">
    <source>
        <dbReference type="Proteomes" id="UP000747110"/>
    </source>
</evidence>
<dbReference type="Gene3D" id="3.10.20.90">
    <property type="entry name" value="Phosphatidylinositol 3-kinase Catalytic Subunit, Chain A, domain 1"/>
    <property type="match status" value="1"/>
</dbReference>
<dbReference type="AlphaFoldDB" id="A0A8J4FPM8"/>
<accession>A0A8J4FPM8</accession>
<evidence type="ECO:0000313" key="4">
    <source>
        <dbReference type="EMBL" id="GIL80772.1"/>
    </source>
</evidence>
<sequence length="283" mass="29610">ATVAAEEQSSPSPTAGDSSTSVTAIAAFSTSSSAVSTSGPDASGATTMATARSTATSGATAGGSSSSTATGTATAARGLKSGGSSMVSLQDAQEAEQRQRQWLQQLSVNPSLSPLKREAMERERALKAEQDTEYEAALEADRRRAAEVAEAAAAAEAEAEARAEAEAAAAMAEAERRARLEELRQKLAESLPAEPDRDDETAVLVRVRLPDGCSHTRRFAGEAPVQRIRDWLQSLESFPLWEPAGWSLVNSYPRRVLGAEGDENTVASVASGAKQVALFVQEN</sequence>
<evidence type="ECO:0000259" key="3">
    <source>
        <dbReference type="PROSITE" id="PS50033"/>
    </source>
</evidence>
<dbReference type="Pfam" id="PF00789">
    <property type="entry name" value="UBX"/>
    <property type="match status" value="1"/>
</dbReference>
<evidence type="ECO:0000256" key="2">
    <source>
        <dbReference type="SAM" id="MobiDB-lite"/>
    </source>
</evidence>
<dbReference type="SMART" id="SM00166">
    <property type="entry name" value="UBX"/>
    <property type="match status" value="1"/>
</dbReference>
<feature type="non-terminal residue" evidence="4">
    <location>
        <position position="283"/>
    </location>
</feature>
<dbReference type="InterPro" id="IPR029071">
    <property type="entry name" value="Ubiquitin-like_domsf"/>
</dbReference>
<protein>
    <recommendedName>
        <fullName evidence="3">UBX domain-containing protein</fullName>
    </recommendedName>
</protein>
<feature type="compositionally biased region" description="Polar residues" evidence="2">
    <location>
        <begin position="7"/>
        <end position="17"/>
    </location>
</feature>
<dbReference type="GO" id="GO:0043130">
    <property type="term" value="F:ubiquitin binding"/>
    <property type="evidence" value="ECO:0007669"/>
    <property type="project" value="TreeGrafter"/>
</dbReference>
<proteinExistence type="predicted"/>
<dbReference type="GO" id="GO:0005783">
    <property type="term" value="C:endoplasmic reticulum"/>
    <property type="evidence" value="ECO:0007669"/>
    <property type="project" value="TreeGrafter"/>
</dbReference>
<dbReference type="PANTHER" id="PTHR23322:SF1">
    <property type="entry name" value="FAS-ASSOCIATED FACTOR 2"/>
    <property type="match status" value="1"/>
</dbReference>
<evidence type="ECO:0000256" key="1">
    <source>
        <dbReference type="SAM" id="Coils"/>
    </source>
</evidence>
<dbReference type="SUPFAM" id="SSF54236">
    <property type="entry name" value="Ubiquitin-like"/>
    <property type="match status" value="1"/>
</dbReference>
<gene>
    <name evidence="4" type="ORF">Vretifemale_9819</name>
</gene>
<organism evidence="4 5">
    <name type="scientific">Volvox reticuliferus</name>
    <dbReference type="NCBI Taxonomy" id="1737510"/>
    <lineage>
        <taxon>Eukaryota</taxon>
        <taxon>Viridiplantae</taxon>
        <taxon>Chlorophyta</taxon>
        <taxon>core chlorophytes</taxon>
        <taxon>Chlorophyceae</taxon>
        <taxon>CS clade</taxon>
        <taxon>Chlamydomonadales</taxon>
        <taxon>Volvocaceae</taxon>
        <taxon>Volvox</taxon>
    </lineage>
</organism>
<feature type="coiled-coil region" evidence="1">
    <location>
        <begin position="138"/>
        <end position="175"/>
    </location>
</feature>
<reference evidence="4" key="1">
    <citation type="journal article" date="2021" name="Proc. Natl. Acad. Sci. U.S.A.">
        <title>Three genomes in the algal genus Volvox reveal the fate of a haploid sex-determining region after a transition to homothallism.</title>
        <authorList>
            <person name="Yamamoto K."/>
            <person name="Hamaji T."/>
            <person name="Kawai-Toyooka H."/>
            <person name="Matsuzaki R."/>
            <person name="Takahashi F."/>
            <person name="Nishimura Y."/>
            <person name="Kawachi M."/>
            <person name="Noguchi H."/>
            <person name="Minakuchi Y."/>
            <person name="Umen J.G."/>
            <person name="Toyoda A."/>
            <person name="Nozaki H."/>
        </authorList>
    </citation>
    <scope>NUCLEOTIDE SEQUENCE</scope>
    <source>
        <strain evidence="4">NIES-3786</strain>
    </source>
</reference>
<dbReference type="OrthoDB" id="1920064at2759"/>
<name>A0A8J4FPM8_9CHLO</name>
<feature type="region of interest" description="Disordered" evidence="2">
    <location>
        <begin position="1"/>
        <end position="133"/>
    </location>
</feature>
<keyword evidence="5" id="KW-1185">Reference proteome</keyword>
<feature type="compositionally biased region" description="Basic and acidic residues" evidence="2">
    <location>
        <begin position="115"/>
        <end position="130"/>
    </location>
</feature>
<dbReference type="EMBL" id="BNCP01000019">
    <property type="protein sequence ID" value="GIL80772.1"/>
    <property type="molecule type" value="Genomic_DNA"/>
</dbReference>
<dbReference type="CDD" id="cd01767">
    <property type="entry name" value="UBX"/>
    <property type="match status" value="1"/>
</dbReference>
<keyword evidence="1" id="KW-0175">Coiled coil</keyword>
<dbReference type="GO" id="GO:0036503">
    <property type="term" value="P:ERAD pathway"/>
    <property type="evidence" value="ECO:0007669"/>
    <property type="project" value="TreeGrafter"/>
</dbReference>
<dbReference type="Proteomes" id="UP000747110">
    <property type="component" value="Unassembled WGS sequence"/>
</dbReference>
<comment type="caution">
    <text evidence="4">The sequence shown here is derived from an EMBL/GenBank/DDBJ whole genome shotgun (WGS) entry which is preliminary data.</text>
</comment>